<gene>
    <name evidence="1" type="ORF">F5Z01DRAFT_676927</name>
</gene>
<sequence>MVPSPRQFLAALLAGGAVANHNHPPPYHLLPEMPVQDYQYPRFSRSAEQCDISSPCSPAQLLPMGSHSEGWAFCGAAFKEGILPKSLELEGHHAIEAITVSYTDGTKSRFGRGFDHEGMLEKPTTATLDLDPLKDRIEYVAWYPHKDGGIGGLEIYVSGGKMLVWGPKYIKYRQPAMAYKPSGGMLLGIQGTAGNDLHSFDLITTKSKITALRVENITVTPNAGELNALHDKGLQEEHKAVSRHTQEEFGAPAKDSVSMSVSFSVSDSTSLQKTSSDAFSTTESMSETLSFTAGFSTMIPTIGTPSVGVTYAATHGQSVTWSNTKTSSITFGTAKTVSVTYSFSAEAVPNTEVQCDVWHWKPAASTEIKWYGDSVVHFEDKHLCWSWLSQGIYHPADDNAFKSRCRRRWLNETSHEGKPKAGKEEDIEVDVSSSIYGRDLKIGDWFEIDEYSVTQEFDYDL</sequence>
<accession>A0A9P7ZGA0</accession>
<reference evidence="1" key="1">
    <citation type="journal article" date="2021" name="IMA Fungus">
        <title>Genomic characterization of three marine fungi, including Emericellopsis atlantica sp. nov. with signatures of a generalist lifestyle and marine biomass degradation.</title>
        <authorList>
            <person name="Hagestad O.C."/>
            <person name="Hou L."/>
            <person name="Andersen J.H."/>
            <person name="Hansen E.H."/>
            <person name="Altermark B."/>
            <person name="Li C."/>
            <person name="Kuhnert E."/>
            <person name="Cox R.J."/>
            <person name="Crous P.W."/>
            <person name="Spatafora J.W."/>
            <person name="Lail K."/>
            <person name="Amirebrahimi M."/>
            <person name="Lipzen A."/>
            <person name="Pangilinan J."/>
            <person name="Andreopoulos W."/>
            <person name="Hayes R.D."/>
            <person name="Ng V."/>
            <person name="Grigoriev I.V."/>
            <person name="Jackson S.A."/>
            <person name="Sutton T.D.S."/>
            <person name="Dobson A.D.W."/>
            <person name="Rama T."/>
        </authorList>
    </citation>
    <scope>NUCLEOTIDE SEQUENCE</scope>
    <source>
        <strain evidence="1">TS7</strain>
    </source>
</reference>
<protein>
    <submittedName>
        <fullName evidence="1">Uncharacterized protein</fullName>
    </submittedName>
</protein>
<comment type="caution">
    <text evidence="1">The sequence shown here is derived from an EMBL/GenBank/DDBJ whole genome shotgun (WGS) entry which is preliminary data.</text>
</comment>
<dbReference type="Proteomes" id="UP000887229">
    <property type="component" value="Unassembled WGS sequence"/>
</dbReference>
<name>A0A9P7ZGA0_9HYPO</name>
<evidence type="ECO:0000313" key="1">
    <source>
        <dbReference type="EMBL" id="KAG9251440.1"/>
    </source>
</evidence>
<dbReference type="GeneID" id="70296206"/>
<dbReference type="AlphaFoldDB" id="A0A9P7ZGA0"/>
<dbReference type="OrthoDB" id="10335088at2759"/>
<dbReference type="RefSeq" id="XP_046115364.1">
    <property type="nucleotide sequence ID" value="XM_046265303.1"/>
</dbReference>
<keyword evidence="2" id="KW-1185">Reference proteome</keyword>
<evidence type="ECO:0000313" key="2">
    <source>
        <dbReference type="Proteomes" id="UP000887229"/>
    </source>
</evidence>
<organism evidence="1 2">
    <name type="scientific">Emericellopsis atlantica</name>
    <dbReference type="NCBI Taxonomy" id="2614577"/>
    <lineage>
        <taxon>Eukaryota</taxon>
        <taxon>Fungi</taxon>
        <taxon>Dikarya</taxon>
        <taxon>Ascomycota</taxon>
        <taxon>Pezizomycotina</taxon>
        <taxon>Sordariomycetes</taxon>
        <taxon>Hypocreomycetidae</taxon>
        <taxon>Hypocreales</taxon>
        <taxon>Bionectriaceae</taxon>
        <taxon>Emericellopsis</taxon>
    </lineage>
</organism>
<proteinExistence type="predicted"/>
<dbReference type="EMBL" id="MU251268">
    <property type="protein sequence ID" value="KAG9251440.1"/>
    <property type="molecule type" value="Genomic_DNA"/>
</dbReference>